<name>A0A1C3WDE0_9HYPH</name>
<evidence type="ECO:0000256" key="3">
    <source>
        <dbReference type="ARBA" id="ARBA00022764"/>
    </source>
</evidence>
<evidence type="ECO:0000313" key="6">
    <source>
        <dbReference type="Proteomes" id="UP000199435"/>
    </source>
</evidence>
<keyword evidence="4" id="KW-0732">Signal</keyword>
<dbReference type="PROSITE" id="PS51318">
    <property type="entry name" value="TAT"/>
    <property type="match status" value="1"/>
</dbReference>
<evidence type="ECO:0000313" key="5">
    <source>
        <dbReference type="EMBL" id="SCB37973.1"/>
    </source>
</evidence>
<gene>
    <name evidence="5" type="ORF">GA0061102_102737</name>
</gene>
<evidence type="ECO:0000256" key="2">
    <source>
        <dbReference type="ARBA" id="ARBA00008520"/>
    </source>
</evidence>
<dbReference type="GO" id="GO:0042597">
    <property type="term" value="C:periplasmic space"/>
    <property type="evidence" value="ECO:0007669"/>
    <property type="project" value="UniProtKB-SubCell"/>
</dbReference>
<keyword evidence="3" id="KW-0574">Periplasm</keyword>
<organism evidence="5 6">
    <name type="scientific">Rhizobium miluonense</name>
    <dbReference type="NCBI Taxonomy" id="411945"/>
    <lineage>
        <taxon>Bacteria</taxon>
        <taxon>Pseudomonadati</taxon>
        <taxon>Pseudomonadota</taxon>
        <taxon>Alphaproteobacteria</taxon>
        <taxon>Hyphomicrobiales</taxon>
        <taxon>Rhizobiaceae</taxon>
        <taxon>Rhizobium/Agrobacterium group</taxon>
        <taxon>Rhizobium</taxon>
    </lineage>
</organism>
<feature type="signal peptide" evidence="4">
    <location>
        <begin position="1"/>
        <end position="24"/>
    </location>
</feature>
<keyword evidence="5" id="KW-0813">Transport</keyword>
<dbReference type="Pfam" id="PF13416">
    <property type="entry name" value="SBP_bac_8"/>
    <property type="match status" value="1"/>
</dbReference>
<dbReference type="PANTHER" id="PTHR43649:SF12">
    <property type="entry name" value="DIACETYLCHITOBIOSE BINDING PROTEIN DASA"/>
    <property type="match status" value="1"/>
</dbReference>
<comment type="subcellular location">
    <subcellularLocation>
        <location evidence="1">Periplasm</location>
    </subcellularLocation>
</comment>
<dbReference type="AlphaFoldDB" id="A0A1C3WDE0"/>
<keyword evidence="6" id="KW-1185">Reference proteome</keyword>
<dbReference type="Gene3D" id="3.40.190.10">
    <property type="entry name" value="Periplasmic binding protein-like II"/>
    <property type="match status" value="1"/>
</dbReference>
<protein>
    <submittedName>
        <fullName evidence="5">Multiple sugar transport system substrate-binding protein</fullName>
    </submittedName>
</protein>
<dbReference type="EMBL" id="FMAH01000027">
    <property type="protein sequence ID" value="SCB37973.1"/>
    <property type="molecule type" value="Genomic_DNA"/>
</dbReference>
<feature type="chain" id="PRO_5008685334" evidence="4">
    <location>
        <begin position="25"/>
        <end position="425"/>
    </location>
</feature>
<reference evidence="6" key="1">
    <citation type="submission" date="2016-08" db="EMBL/GenBank/DDBJ databases">
        <authorList>
            <person name="Varghese N."/>
            <person name="Submissions Spin"/>
        </authorList>
    </citation>
    <scope>NUCLEOTIDE SEQUENCE [LARGE SCALE GENOMIC DNA]</scope>
    <source>
        <strain evidence="6">HAMBI 2971</strain>
    </source>
</reference>
<keyword evidence="5" id="KW-0762">Sugar transport</keyword>
<dbReference type="InterPro" id="IPR006311">
    <property type="entry name" value="TAT_signal"/>
</dbReference>
<dbReference type="InterPro" id="IPR050490">
    <property type="entry name" value="Bact_solute-bd_prot1"/>
</dbReference>
<evidence type="ECO:0000256" key="1">
    <source>
        <dbReference type="ARBA" id="ARBA00004418"/>
    </source>
</evidence>
<dbReference type="STRING" id="411945.GA0061102_102737"/>
<dbReference type="RefSeq" id="WP_092852636.1">
    <property type="nucleotide sequence ID" value="NZ_FMAH01000027.1"/>
</dbReference>
<dbReference type="PANTHER" id="PTHR43649">
    <property type="entry name" value="ARABINOSE-BINDING PROTEIN-RELATED"/>
    <property type="match status" value="1"/>
</dbReference>
<sequence>MNLNRRSFLMTTAVGVLASTTVSAFPQGAGGVKLGVQYAYASTYDSIMKEIVAKFAVVRPDIQVEIVAAATDYGDLAQRTMRAAIAGGMPDLTIGGLNTVELLAERKVIAPLKPLIAKEADWQASGYTSSILSLGSVAGEPYCLPFTIAIKSVYYNLELVKRAGGDPENLPKSWDEVIALQKKIQALGNGINGLYADYYFDDNNFCFHSWVQAQGGSIATPEGKVAFGGKEGLQALKWLRGFGEAGMIDMTVSQAYQAFTAGTLGILIASSSRITQLTNGTGDRFPIKVVAFPRSENGTIPGGGASVMIHAKSDAKLQAAWEFAKFVTGPVGSTEMVQRAGYLPGNDRVINDERYLKSFYDKSPAQRTMVEQLPLLTKWYNWSGENALKIPIVIRDHMQQVVALKKTPEETIGKMVSDVQALLKA</sequence>
<evidence type="ECO:0000256" key="4">
    <source>
        <dbReference type="SAM" id="SignalP"/>
    </source>
</evidence>
<comment type="similarity">
    <text evidence="2">Belongs to the bacterial solute-binding protein 1 family.</text>
</comment>
<dbReference type="InterPro" id="IPR006059">
    <property type="entry name" value="SBP"/>
</dbReference>
<proteinExistence type="inferred from homology"/>
<dbReference type="SUPFAM" id="SSF53850">
    <property type="entry name" value="Periplasmic binding protein-like II"/>
    <property type="match status" value="1"/>
</dbReference>
<dbReference type="OrthoDB" id="2509690at2"/>
<accession>A0A1C3WDE0</accession>
<dbReference type="Proteomes" id="UP000199435">
    <property type="component" value="Unassembled WGS sequence"/>
</dbReference>